<feature type="coiled-coil region" evidence="1">
    <location>
        <begin position="173"/>
        <end position="200"/>
    </location>
</feature>
<comment type="caution">
    <text evidence="3">The sequence shown here is derived from an EMBL/GenBank/DDBJ whole genome shotgun (WGS) entry which is preliminary data.</text>
</comment>
<feature type="coiled-coil region" evidence="1">
    <location>
        <begin position="49"/>
        <end position="76"/>
    </location>
</feature>
<sequence length="381" mass="38974">MKNKTKIGTAVAVVIFAGAVGGFVYSAHAKTVENNSEQNATIALSQAQKKLTQANLNSAQDAIKDVKNKSVKVKDNKKYIALKTEFGNENTAKNALAKAEQTDSAQNIKVAQEAIDKVTRNEAHQTLMVKFNTVNARYTLEQKATASVKAFTTDYNNSAKLKTAQADVAKLSATDSKALKAQLSKEISDAQNKAKADAAKKAASAAKAINKGNEQNSSGTNSGTANASASASESNGASANTAGGDSAASSANSGTSSYTGGSNYGGGSVYSGGSTSYSGGGSTNSGTTSNGGASSSNYGSSSSHASSNTPAAQHSGNSSSSDDGGYTPPTNDGKKEYIFSIYKNGQCLESQSFSDYNSGYSWACGEVGKYGAGTTIQNNMF</sequence>
<evidence type="ECO:0000313" key="3">
    <source>
        <dbReference type="EMBL" id="MDG5049540.1"/>
    </source>
</evidence>
<evidence type="ECO:0000256" key="2">
    <source>
        <dbReference type="SAM" id="MobiDB-lite"/>
    </source>
</evidence>
<dbReference type="EMBL" id="JAOWLO010000008">
    <property type="protein sequence ID" value="MDG5049540.1"/>
    <property type="molecule type" value="Genomic_DNA"/>
</dbReference>
<gene>
    <name evidence="3" type="ORF">OGZ38_10330</name>
</gene>
<organism evidence="3 4">
    <name type="scientific">Lactococcus lactis</name>
    <dbReference type="NCBI Taxonomy" id="1358"/>
    <lineage>
        <taxon>Bacteria</taxon>
        <taxon>Bacillati</taxon>
        <taxon>Bacillota</taxon>
        <taxon>Bacilli</taxon>
        <taxon>Lactobacillales</taxon>
        <taxon>Streptococcaceae</taxon>
        <taxon>Lactococcus</taxon>
    </lineage>
</organism>
<accession>A0AB35KEN7</accession>
<reference evidence="3" key="1">
    <citation type="submission" date="2022-10" db="EMBL/GenBank/DDBJ databases">
        <authorList>
            <person name="Turner M.S."/>
            <person name="Huang W."/>
        </authorList>
    </citation>
    <scope>NUCLEOTIDE SEQUENCE</scope>
    <source>
        <strain evidence="3">593</strain>
    </source>
</reference>
<dbReference type="RefSeq" id="WP_278201589.1">
    <property type="nucleotide sequence ID" value="NZ_JAOWLO010000008.1"/>
</dbReference>
<feature type="compositionally biased region" description="Low complexity" evidence="2">
    <location>
        <begin position="216"/>
        <end position="261"/>
    </location>
</feature>
<dbReference type="AlphaFoldDB" id="A0AB35KEN7"/>
<dbReference type="Proteomes" id="UP001152820">
    <property type="component" value="Unassembled WGS sequence"/>
</dbReference>
<reference evidence="3" key="2">
    <citation type="journal article" date="2023" name="Food Microbiol.">
        <title>Evaluation of the fermentation potential of lactic acid bacteria isolated from herbs, fruits and vegetables as starter cultures in nut-based milk alternatives.</title>
        <authorList>
            <person name="Huang W."/>
            <person name="Dong A."/>
            <person name="Pham H.T."/>
            <person name="Zhou C."/>
            <person name="Huo Z."/>
            <person name="Watjen A.P."/>
            <person name="Prakash S."/>
            <person name="Bang-Berthelsen C.H."/>
            <person name="Turner M.S."/>
        </authorList>
    </citation>
    <scope>NUCLEOTIDE SEQUENCE</scope>
    <source>
        <strain evidence="3">593</strain>
    </source>
</reference>
<evidence type="ECO:0000256" key="1">
    <source>
        <dbReference type="SAM" id="Coils"/>
    </source>
</evidence>
<feature type="region of interest" description="Disordered" evidence="2">
    <location>
        <begin position="275"/>
        <end position="332"/>
    </location>
</feature>
<evidence type="ECO:0000313" key="4">
    <source>
        <dbReference type="Proteomes" id="UP001152820"/>
    </source>
</evidence>
<keyword evidence="1" id="KW-0175">Coiled coil</keyword>
<protein>
    <submittedName>
        <fullName evidence="3">Uncharacterized protein</fullName>
    </submittedName>
</protein>
<feature type="compositionally biased region" description="Low complexity" evidence="2">
    <location>
        <begin position="284"/>
        <end position="325"/>
    </location>
</feature>
<name>A0AB35KEN7_9LACT</name>
<feature type="region of interest" description="Disordered" evidence="2">
    <location>
        <begin position="206"/>
        <end position="263"/>
    </location>
</feature>
<proteinExistence type="predicted"/>